<dbReference type="PANTHER" id="PTHR10491">
    <property type="entry name" value="DTDP-4-DEHYDRORHAMNOSE REDUCTASE"/>
    <property type="match status" value="1"/>
</dbReference>
<evidence type="ECO:0000256" key="1">
    <source>
        <dbReference type="ARBA" id="ARBA00010944"/>
    </source>
</evidence>
<accession>A0ABW2SJE0</accession>
<dbReference type="Proteomes" id="UP001596527">
    <property type="component" value="Unassembled WGS sequence"/>
</dbReference>
<dbReference type="InterPro" id="IPR036291">
    <property type="entry name" value="NAD(P)-bd_dom_sf"/>
</dbReference>
<comment type="pathway">
    <text evidence="2">Carbohydrate biosynthesis; dTDP-L-rhamnose biosynthesis.</text>
</comment>
<comment type="caution">
    <text evidence="4">The sequence shown here is derived from an EMBL/GenBank/DDBJ whole genome shotgun (WGS) entry which is preliminary data.</text>
</comment>
<dbReference type="GO" id="GO:0008831">
    <property type="term" value="F:dTDP-4-dehydrorhamnose reductase activity"/>
    <property type="evidence" value="ECO:0007669"/>
    <property type="project" value="UniProtKB-EC"/>
</dbReference>
<evidence type="ECO:0000313" key="4">
    <source>
        <dbReference type="EMBL" id="MFC7579975.1"/>
    </source>
</evidence>
<keyword evidence="5" id="KW-1185">Reference proteome</keyword>
<evidence type="ECO:0000259" key="3">
    <source>
        <dbReference type="Pfam" id="PF04321"/>
    </source>
</evidence>
<evidence type="ECO:0000313" key="5">
    <source>
        <dbReference type="Proteomes" id="UP001596527"/>
    </source>
</evidence>
<keyword evidence="2 4" id="KW-0560">Oxidoreductase</keyword>
<keyword evidence="2" id="KW-0521">NADP</keyword>
<name>A0ABW2SJE0_9ACTO</name>
<dbReference type="EMBL" id="JBHTEF010000001">
    <property type="protein sequence ID" value="MFC7579975.1"/>
    <property type="molecule type" value="Genomic_DNA"/>
</dbReference>
<dbReference type="Pfam" id="PF04321">
    <property type="entry name" value="RmlD_sub_bind"/>
    <property type="match status" value="1"/>
</dbReference>
<dbReference type="InterPro" id="IPR005913">
    <property type="entry name" value="dTDP_dehydrorham_reduct"/>
</dbReference>
<comment type="similarity">
    <text evidence="1 2">Belongs to the dTDP-4-dehydrorhamnose reductase family.</text>
</comment>
<sequence length="288" mass="30385">MTWTVTGAAGMLGQDLVAAARAQGHEVVAVDRDELDITDAAAVMDMLGEPGSSDVVINVAAWTQVDSAEEREPMAFTLNAVGPQNLAAACARSGARLVQISTDYVFPGDGAEPYGENDLLAPLGAYGRTKAAGEWAVRSSGADWLIVRTAWLYGEHGTPFPKTMGRLLRERGHVDVVTDQVGQPTWTVDLTDLILRLLAANAPSGAYHGTSSGQCSWYEFTRAIAVSLGLDPEDTVGRTTAAAFKRPAPRPAYSVLGHDALAAIGVAPIGDWRERWEAAAPAIVGETA</sequence>
<feature type="domain" description="RmlD-like substrate binding" evidence="3">
    <location>
        <begin position="4"/>
        <end position="277"/>
    </location>
</feature>
<gene>
    <name evidence="4" type="primary">rfbD</name>
    <name evidence="4" type="ORF">ACFQWG_01875</name>
</gene>
<protein>
    <recommendedName>
        <fullName evidence="2">dTDP-4-dehydrorhamnose reductase</fullName>
        <ecNumber evidence="2">1.1.1.133</ecNumber>
    </recommendedName>
</protein>
<reference evidence="5" key="1">
    <citation type="journal article" date="2019" name="Int. J. Syst. Evol. Microbiol.">
        <title>The Global Catalogue of Microorganisms (GCM) 10K type strain sequencing project: providing services to taxonomists for standard genome sequencing and annotation.</title>
        <authorList>
            <consortium name="The Broad Institute Genomics Platform"/>
            <consortium name="The Broad Institute Genome Sequencing Center for Infectious Disease"/>
            <person name="Wu L."/>
            <person name="Ma J."/>
        </authorList>
    </citation>
    <scope>NUCLEOTIDE SEQUENCE [LARGE SCALE GENOMIC DNA]</scope>
    <source>
        <strain evidence="5">CCUG 56698</strain>
    </source>
</reference>
<dbReference type="SUPFAM" id="SSF51735">
    <property type="entry name" value="NAD(P)-binding Rossmann-fold domains"/>
    <property type="match status" value="1"/>
</dbReference>
<dbReference type="PANTHER" id="PTHR10491:SF4">
    <property type="entry name" value="METHIONINE ADENOSYLTRANSFERASE 2 SUBUNIT BETA"/>
    <property type="match status" value="1"/>
</dbReference>
<evidence type="ECO:0000256" key="2">
    <source>
        <dbReference type="RuleBase" id="RU364082"/>
    </source>
</evidence>
<dbReference type="NCBIfam" id="TIGR01214">
    <property type="entry name" value="rmlD"/>
    <property type="match status" value="1"/>
</dbReference>
<dbReference type="Gene3D" id="3.40.50.720">
    <property type="entry name" value="NAD(P)-binding Rossmann-like Domain"/>
    <property type="match status" value="1"/>
</dbReference>
<comment type="function">
    <text evidence="2">Catalyzes the reduction of dTDP-6-deoxy-L-lyxo-4-hexulose to yield dTDP-L-rhamnose.</text>
</comment>
<dbReference type="RefSeq" id="WP_380971589.1">
    <property type="nucleotide sequence ID" value="NZ_JBHTEF010000001.1"/>
</dbReference>
<organism evidence="4 5">
    <name type="scientific">Schaalia naturae</name>
    <dbReference type="NCBI Taxonomy" id="635203"/>
    <lineage>
        <taxon>Bacteria</taxon>
        <taxon>Bacillati</taxon>
        <taxon>Actinomycetota</taxon>
        <taxon>Actinomycetes</taxon>
        <taxon>Actinomycetales</taxon>
        <taxon>Actinomycetaceae</taxon>
        <taxon>Schaalia</taxon>
    </lineage>
</organism>
<dbReference type="Gene3D" id="3.90.25.10">
    <property type="entry name" value="UDP-galactose 4-epimerase, domain 1"/>
    <property type="match status" value="1"/>
</dbReference>
<proteinExistence type="inferred from homology"/>
<dbReference type="CDD" id="cd05254">
    <property type="entry name" value="dTDP_HR_like_SDR_e"/>
    <property type="match status" value="1"/>
</dbReference>
<dbReference type="EC" id="1.1.1.133" evidence="2"/>
<dbReference type="InterPro" id="IPR029903">
    <property type="entry name" value="RmlD-like-bd"/>
</dbReference>